<dbReference type="InterPro" id="IPR007657">
    <property type="entry name" value="Glycosyltransferase_61"/>
</dbReference>
<feature type="domain" description="Glycosyltransferase 61 catalytic" evidence="6">
    <location>
        <begin position="448"/>
        <end position="691"/>
    </location>
</feature>
<dbReference type="AlphaFoldDB" id="A0ABD3QPU5"/>
<reference evidence="7 8" key="1">
    <citation type="submission" date="2024-10" db="EMBL/GenBank/DDBJ databases">
        <title>Updated reference genomes for cyclostephanoid diatoms.</title>
        <authorList>
            <person name="Roberts W.R."/>
            <person name="Alverson A.J."/>
        </authorList>
    </citation>
    <scope>NUCLEOTIDE SEQUENCE [LARGE SCALE GENOMIC DNA]</scope>
    <source>
        <strain evidence="7 8">AJA010-31</strain>
    </source>
</reference>
<comment type="caution">
    <text evidence="7">The sequence shown here is derived from an EMBL/GenBank/DDBJ whole genome shotgun (WGS) entry which is preliminary data.</text>
</comment>
<feature type="region of interest" description="Disordered" evidence="4">
    <location>
        <begin position="142"/>
        <end position="162"/>
    </location>
</feature>
<sequence>MIRTRSRASLVVSLLMTILVALSPMERTTRTSCTILVGAANPSNINDPMEMGEQMAMQYTQQLETILQLTEAPIDTTNSRKSILNKGQKAFDDALQIFPDETLPHAHALFAKLCVKMEEYKRSLELFDEAIRRASLPLEAYKESTRDKDDDDDDDSKQIPQDILEAEPLVKQLILERNRAHFSHLQASIAKWDNANNALYSGGIPPETSPQDPLSVIEDQLRVFPNPHPQSLFDKASFLVLLLDSPLDAEEEDGDNTTAKAWLAHDVYTKAQTWAFGAYTHGKKRGLAGGKPCSGKESEFGVAIGGTGWSNYALESKPFQSTPSSSDGETKSFTGVVTLQNVLVSGKDAVISGYGSNCQVYVPHRYVNLADNIPLVTSWESSVHEITMGDNPLWSTYIPSNDYTAYGGKIRKDDNGNDVLKIPDPKPKSAKGGLDSVVLLTGYASDNYYHFVAEVLSSLVMMKDRIDEALSASNDDGKGNAKDVILIPNLQHEFVEGFLRLMLPNAFVNGKPSKHLVQWGATRRNTNTTSSKYLTPHPIAYVRRLHAAIWDQPKDAPSPVAGAAHCLTPSPVLIAMRQAVWDAVDNTRIGNGKKNSKFRVIYCPRATSPTRSLKDEAELLEKLRETVTGLGGDVILFEKAKGDNSTFASTKSPLEFVIDAVELFRSADIVVGVHGASLANIAFSKPGTRVIELGFEGLPQASHYRHISIALGLKHVDVWLEKDSRSLGATQVKLRAGGVQKVFDSVVDGLQDASQSHHEL</sequence>
<keyword evidence="3" id="KW-0325">Glycoprotein</keyword>
<evidence type="ECO:0000256" key="3">
    <source>
        <dbReference type="ARBA" id="ARBA00023180"/>
    </source>
</evidence>
<dbReference type="InterPro" id="IPR049625">
    <property type="entry name" value="Glyco_transf_61_cat"/>
</dbReference>
<evidence type="ECO:0000313" key="7">
    <source>
        <dbReference type="EMBL" id="KAL3802132.1"/>
    </source>
</evidence>
<keyword evidence="2" id="KW-0808">Transferase</keyword>
<dbReference type="Pfam" id="PF04577">
    <property type="entry name" value="Glyco_transf_61"/>
    <property type="match status" value="1"/>
</dbReference>
<dbReference type="EMBL" id="JALLPJ020000111">
    <property type="protein sequence ID" value="KAL3802132.1"/>
    <property type="molecule type" value="Genomic_DNA"/>
</dbReference>
<dbReference type="PANTHER" id="PTHR20961">
    <property type="entry name" value="GLYCOSYLTRANSFERASE"/>
    <property type="match status" value="1"/>
</dbReference>
<keyword evidence="5" id="KW-0732">Signal</keyword>
<evidence type="ECO:0000259" key="6">
    <source>
        <dbReference type="Pfam" id="PF04577"/>
    </source>
</evidence>
<dbReference type="GO" id="GO:0016757">
    <property type="term" value="F:glycosyltransferase activity"/>
    <property type="evidence" value="ECO:0007669"/>
    <property type="project" value="UniProtKB-KW"/>
</dbReference>
<keyword evidence="1" id="KW-0328">Glycosyltransferase</keyword>
<feature type="signal peptide" evidence="5">
    <location>
        <begin position="1"/>
        <end position="21"/>
    </location>
</feature>
<proteinExistence type="predicted"/>
<evidence type="ECO:0000256" key="4">
    <source>
        <dbReference type="SAM" id="MobiDB-lite"/>
    </source>
</evidence>
<organism evidence="7 8">
    <name type="scientific">Cyclotella atomus</name>
    <dbReference type="NCBI Taxonomy" id="382360"/>
    <lineage>
        <taxon>Eukaryota</taxon>
        <taxon>Sar</taxon>
        <taxon>Stramenopiles</taxon>
        <taxon>Ochrophyta</taxon>
        <taxon>Bacillariophyta</taxon>
        <taxon>Coscinodiscophyceae</taxon>
        <taxon>Thalassiosirophycidae</taxon>
        <taxon>Stephanodiscales</taxon>
        <taxon>Stephanodiscaceae</taxon>
        <taxon>Cyclotella</taxon>
    </lineage>
</organism>
<gene>
    <name evidence="7" type="ORF">ACHAWO_004225</name>
</gene>
<protein>
    <recommendedName>
        <fullName evidence="6">Glycosyltransferase 61 catalytic domain-containing protein</fullName>
    </recommendedName>
</protein>
<feature type="chain" id="PRO_5044814859" description="Glycosyltransferase 61 catalytic domain-containing protein" evidence="5">
    <location>
        <begin position="22"/>
        <end position="760"/>
    </location>
</feature>
<evidence type="ECO:0000313" key="8">
    <source>
        <dbReference type="Proteomes" id="UP001530400"/>
    </source>
</evidence>
<dbReference type="PANTHER" id="PTHR20961:SF150">
    <property type="entry name" value="GLYCOSYLTRANSFERASE FAMILY 61 PROTEIN"/>
    <property type="match status" value="1"/>
</dbReference>
<accession>A0ABD3QPU5</accession>
<evidence type="ECO:0000256" key="1">
    <source>
        <dbReference type="ARBA" id="ARBA00022676"/>
    </source>
</evidence>
<evidence type="ECO:0000256" key="2">
    <source>
        <dbReference type="ARBA" id="ARBA00022679"/>
    </source>
</evidence>
<keyword evidence="8" id="KW-1185">Reference proteome</keyword>
<dbReference type="Proteomes" id="UP001530400">
    <property type="component" value="Unassembled WGS sequence"/>
</dbReference>
<evidence type="ECO:0000256" key="5">
    <source>
        <dbReference type="SAM" id="SignalP"/>
    </source>
</evidence>
<name>A0ABD3QPU5_9STRA</name>